<keyword evidence="8" id="KW-0456">Lyase</keyword>
<comment type="function">
    <text evidence="10">Catalyzes the conversion of D-serine to pyruvate and ammonia. May play a role in D-serine detoxification.</text>
</comment>
<reference evidence="15 16" key="1">
    <citation type="submission" date="2014-04" db="EMBL/GenBank/DDBJ databases">
        <authorList>
            <consortium name="DOE Joint Genome Institute"/>
            <person name="Kuo A."/>
            <person name="Zuccaro A."/>
            <person name="Kohler A."/>
            <person name="Nagy L.G."/>
            <person name="Floudas D."/>
            <person name="Copeland A."/>
            <person name="Barry K.W."/>
            <person name="Cichocki N."/>
            <person name="Veneault-Fourrey C."/>
            <person name="LaButti K."/>
            <person name="Lindquist E.A."/>
            <person name="Lipzen A."/>
            <person name="Lundell T."/>
            <person name="Morin E."/>
            <person name="Murat C."/>
            <person name="Sun H."/>
            <person name="Tunlid A."/>
            <person name="Henrissat B."/>
            <person name="Grigoriev I.V."/>
            <person name="Hibbett D.S."/>
            <person name="Martin F."/>
            <person name="Nordberg H.P."/>
            <person name="Cantor M.N."/>
            <person name="Hua S.X."/>
        </authorList>
    </citation>
    <scope>NUCLEOTIDE SEQUENCE [LARGE SCALE GENOMIC DNA]</scope>
    <source>
        <strain evidence="15 16">MAFF 305830</strain>
    </source>
</reference>
<dbReference type="SUPFAM" id="SSF51419">
    <property type="entry name" value="PLP-binding barrel"/>
    <property type="match status" value="1"/>
</dbReference>
<comment type="similarity">
    <text evidence="3">Belongs to the DSD1 family.</text>
</comment>
<accession>A0A0C2XVU8</accession>
<evidence type="ECO:0000256" key="8">
    <source>
        <dbReference type="ARBA" id="ARBA00023239"/>
    </source>
</evidence>
<dbReference type="Pfam" id="PF01168">
    <property type="entry name" value="Ala_racemase_N"/>
    <property type="match status" value="1"/>
</dbReference>
<dbReference type="GO" id="GO:0046872">
    <property type="term" value="F:metal ion binding"/>
    <property type="evidence" value="ECO:0007669"/>
    <property type="project" value="UniProtKB-KW"/>
</dbReference>
<evidence type="ECO:0000313" key="15">
    <source>
        <dbReference type="EMBL" id="KIM33002.1"/>
    </source>
</evidence>
<evidence type="ECO:0000256" key="13">
    <source>
        <dbReference type="ARBA" id="ARBA00075219"/>
    </source>
</evidence>
<dbReference type="HOGENOM" id="CLU_031639_0_0_1"/>
<dbReference type="Pfam" id="PF14031">
    <property type="entry name" value="D-ser_dehydrat"/>
    <property type="match status" value="1"/>
</dbReference>
<keyword evidence="4" id="KW-0216">Detoxification</keyword>
<comment type="cofactor">
    <cofactor evidence="1">
        <name>pyridoxal 5'-phosphate</name>
        <dbReference type="ChEBI" id="CHEBI:597326"/>
    </cofactor>
</comment>
<protein>
    <recommendedName>
        <fullName evidence="12">D-serine dehydratase</fullName>
        <ecNumber evidence="11">4.3.1.18</ecNumber>
    </recommendedName>
    <alternativeName>
        <fullName evidence="13">D-serine deaminase</fullName>
    </alternativeName>
</protein>
<feature type="domain" description="D-serine dehydratase-like" evidence="14">
    <location>
        <begin position="323"/>
        <end position="449"/>
    </location>
</feature>
<evidence type="ECO:0000259" key="14">
    <source>
        <dbReference type="SMART" id="SM01119"/>
    </source>
</evidence>
<evidence type="ECO:0000256" key="9">
    <source>
        <dbReference type="ARBA" id="ARBA00051198"/>
    </source>
</evidence>
<dbReference type="EC" id="4.3.1.18" evidence="11"/>
<evidence type="ECO:0000256" key="12">
    <source>
        <dbReference type="ARBA" id="ARBA00069616"/>
    </source>
</evidence>
<dbReference type="AlphaFoldDB" id="A0A0C2XVU8"/>
<dbReference type="PANTHER" id="PTHR28004:SF2">
    <property type="entry name" value="D-SERINE DEHYDRATASE"/>
    <property type="match status" value="1"/>
</dbReference>
<name>A0A0C2XVU8_SERVB</name>
<dbReference type="GO" id="GO:0036088">
    <property type="term" value="P:D-serine catabolic process"/>
    <property type="evidence" value="ECO:0007669"/>
    <property type="project" value="TreeGrafter"/>
</dbReference>
<dbReference type="InterPro" id="IPR001608">
    <property type="entry name" value="Ala_racemase_N"/>
</dbReference>
<evidence type="ECO:0000256" key="11">
    <source>
        <dbReference type="ARBA" id="ARBA00066349"/>
    </source>
</evidence>
<evidence type="ECO:0000256" key="5">
    <source>
        <dbReference type="ARBA" id="ARBA00022723"/>
    </source>
</evidence>
<dbReference type="InterPro" id="IPR051466">
    <property type="entry name" value="D-amino_acid_metab_enzyme"/>
</dbReference>
<comment type="catalytic activity">
    <reaction evidence="9">
        <text>D-serine = pyruvate + NH4(+)</text>
        <dbReference type="Rhea" id="RHEA:13977"/>
        <dbReference type="ChEBI" id="CHEBI:15361"/>
        <dbReference type="ChEBI" id="CHEBI:28938"/>
        <dbReference type="ChEBI" id="CHEBI:35247"/>
        <dbReference type="EC" id="4.3.1.18"/>
    </reaction>
    <physiologicalReaction direction="left-to-right" evidence="9">
        <dbReference type="Rhea" id="RHEA:13978"/>
    </physiologicalReaction>
</comment>
<dbReference type="InterPro" id="IPR029066">
    <property type="entry name" value="PLP-binding_barrel"/>
</dbReference>
<dbReference type="InterPro" id="IPR026956">
    <property type="entry name" value="D-ser_dehydrat-like_dom"/>
</dbReference>
<evidence type="ECO:0000256" key="4">
    <source>
        <dbReference type="ARBA" id="ARBA00022575"/>
    </source>
</evidence>
<evidence type="ECO:0000256" key="1">
    <source>
        <dbReference type="ARBA" id="ARBA00001933"/>
    </source>
</evidence>
<dbReference type="GO" id="GO:0009636">
    <property type="term" value="P:response to toxic substance"/>
    <property type="evidence" value="ECO:0007669"/>
    <property type="project" value="UniProtKB-KW"/>
</dbReference>
<dbReference type="FunFam" id="3.20.20.10:FF:000016">
    <property type="entry name" value="D-serine dehydratase"/>
    <property type="match status" value="1"/>
</dbReference>
<comment type="cofactor">
    <cofactor evidence="2">
        <name>Zn(2+)</name>
        <dbReference type="ChEBI" id="CHEBI:29105"/>
    </cofactor>
</comment>
<dbReference type="GO" id="GO:0008721">
    <property type="term" value="F:D-serine ammonia-lyase activity"/>
    <property type="evidence" value="ECO:0007669"/>
    <property type="project" value="UniProtKB-EC"/>
</dbReference>
<dbReference type="Gene3D" id="2.40.37.20">
    <property type="entry name" value="D-serine dehydratase-like domain"/>
    <property type="match status" value="1"/>
</dbReference>
<evidence type="ECO:0000256" key="2">
    <source>
        <dbReference type="ARBA" id="ARBA00001947"/>
    </source>
</evidence>
<evidence type="ECO:0000256" key="6">
    <source>
        <dbReference type="ARBA" id="ARBA00022833"/>
    </source>
</evidence>
<gene>
    <name evidence="15" type="ORF">M408DRAFT_313285</name>
</gene>
<keyword evidence="5" id="KW-0479">Metal-binding</keyword>
<sequence length="469" mass="50562">MSTYKLPTQTFTAHSIPTGSSKDELLRLFKGQPVDSLRTPALCIDRAIFAKNCEKMHDNVKVWGARFRAHVKTHKTIEGIRMQLQSHSGRTSAVIVSTLMEAWQIVAGGLVKDGTVDDILYGLPVSPNKLADLAKLADTMHAESENAKLRLMVDNMVQFQALEAYESNRGWSVFVKIDHGGRRAGLTIGSDELKALVSSLLSSSNISIFGFYCHAGDSYASTSPEQASSFLTTEMQTVNSAAMMALTLINGSKGQISAQNHQKPFVLSVGSTPTAHSTSFEGTPAARIAQELTGGELEIHAGNYPVCDLQQMNTGLVTAKNVAHRILTTVISYYPGRGSNGGDEALCDAGGIAMSRDTGPTAGYGLVIPWITDSSNALPCEWRLGRCSQEHGILVQIPRNSEIVQSSGNDATVSQGEAKSQLVPGEQLWIIGQHACLTCAAHPWYYVLDSGIEGGLNAVQDIWVPWKGW</sequence>
<dbReference type="SMART" id="SM01119">
    <property type="entry name" value="D-ser_dehydrat"/>
    <property type="match status" value="1"/>
</dbReference>
<evidence type="ECO:0000256" key="3">
    <source>
        <dbReference type="ARBA" id="ARBA00005323"/>
    </source>
</evidence>
<evidence type="ECO:0000313" key="16">
    <source>
        <dbReference type="Proteomes" id="UP000054097"/>
    </source>
</evidence>
<evidence type="ECO:0000256" key="7">
    <source>
        <dbReference type="ARBA" id="ARBA00022898"/>
    </source>
</evidence>
<keyword evidence="16" id="KW-1185">Reference proteome</keyword>
<dbReference type="STRING" id="933852.A0A0C2XVU8"/>
<keyword evidence="7" id="KW-0663">Pyridoxal phosphate</keyword>
<dbReference type="Proteomes" id="UP000054097">
    <property type="component" value="Unassembled WGS sequence"/>
</dbReference>
<dbReference type="EMBL" id="KN824279">
    <property type="protein sequence ID" value="KIM33002.1"/>
    <property type="molecule type" value="Genomic_DNA"/>
</dbReference>
<dbReference type="Gene3D" id="3.20.20.10">
    <property type="entry name" value="Alanine racemase"/>
    <property type="match status" value="1"/>
</dbReference>
<dbReference type="InterPro" id="IPR042208">
    <property type="entry name" value="D-ser_dehydrat-like_sf"/>
</dbReference>
<evidence type="ECO:0000256" key="10">
    <source>
        <dbReference type="ARBA" id="ARBA00055764"/>
    </source>
</evidence>
<proteinExistence type="inferred from homology"/>
<dbReference type="PANTHER" id="PTHR28004">
    <property type="entry name" value="ZGC:162816-RELATED"/>
    <property type="match status" value="1"/>
</dbReference>
<dbReference type="OrthoDB" id="20198at2759"/>
<organism evidence="15 16">
    <name type="scientific">Serendipita vermifera MAFF 305830</name>
    <dbReference type="NCBI Taxonomy" id="933852"/>
    <lineage>
        <taxon>Eukaryota</taxon>
        <taxon>Fungi</taxon>
        <taxon>Dikarya</taxon>
        <taxon>Basidiomycota</taxon>
        <taxon>Agaricomycotina</taxon>
        <taxon>Agaricomycetes</taxon>
        <taxon>Sebacinales</taxon>
        <taxon>Serendipitaceae</taxon>
        <taxon>Serendipita</taxon>
    </lineage>
</organism>
<keyword evidence="6" id="KW-0862">Zinc</keyword>
<reference evidence="16" key="2">
    <citation type="submission" date="2015-01" db="EMBL/GenBank/DDBJ databases">
        <title>Evolutionary Origins and Diversification of the Mycorrhizal Mutualists.</title>
        <authorList>
            <consortium name="DOE Joint Genome Institute"/>
            <consortium name="Mycorrhizal Genomics Consortium"/>
            <person name="Kohler A."/>
            <person name="Kuo A."/>
            <person name="Nagy L.G."/>
            <person name="Floudas D."/>
            <person name="Copeland A."/>
            <person name="Barry K.W."/>
            <person name="Cichocki N."/>
            <person name="Veneault-Fourrey C."/>
            <person name="LaButti K."/>
            <person name="Lindquist E.A."/>
            <person name="Lipzen A."/>
            <person name="Lundell T."/>
            <person name="Morin E."/>
            <person name="Murat C."/>
            <person name="Riley R."/>
            <person name="Ohm R."/>
            <person name="Sun H."/>
            <person name="Tunlid A."/>
            <person name="Henrissat B."/>
            <person name="Grigoriev I.V."/>
            <person name="Hibbett D.S."/>
            <person name="Martin F."/>
        </authorList>
    </citation>
    <scope>NUCLEOTIDE SEQUENCE [LARGE SCALE GENOMIC DNA]</scope>
    <source>
        <strain evidence="16">MAFF 305830</strain>
    </source>
</reference>